<dbReference type="RefSeq" id="WP_071108305.1">
    <property type="nucleotide sequence ID" value="NZ_CAWMOE010000002.1"/>
</dbReference>
<keyword evidence="4" id="KW-1185">Reference proteome</keyword>
<dbReference type="OrthoDB" id="9134578at2"/>
<sequence length="61" mass="6640">MKIHELQPGDLVTEQHGADTIAFEVVAIKQMGRRFAVTFHSALGLASANYAGDAWIRATRA</sequence>
<reference evidence="2 3" key="1">
    <citation type="submission" date="2017-01" db="EMBL/GenBank/DDBJ databases">
        <title>New insights into the genetic diversity of Chromobacterium isolated from tropical freshwater lake.</title>
        <authorList>
            <person name="Santos A.B."/>
            <person name="Nascimento A.M."/>
            <person name="Da Silva P.C."/>
        </authorList>
    </citation>
    <scope>NUCLEOTIDE SEQUENCE [LARGE SCALE GENOMIC DNA]</scope>
    <source>
        <strain evidence="2 3">56AF</strain>
    </source>
</reference>
<name>A0A1S1XE55_9NEIS</name>
<evidence type="ECO:0000313" key="1">
    <source>
        <dbReference type="EMBL" id="MEJ8674208.1"/>
    </source>
</evidence>
<accession>A0A1S1XE55</accession>
<dbReference type="Proteomes" id="UP001224516">
    <property type="component" value="Unassembled WGS sequence"/>
</dbReference>
<organism evidence="2 3">
    <name type="scientific">Chromobacterium amazonense</name>
    <dbReference type="NCBI Taxonomy" id="1382803"/>
    <lineage>
        <taxon>Bacteria</taxon>
        <taxon>Pseudomonadati</taxon>
        <taxon>Pseudomonadota</taxon>
        <taxon>Betaproteobacteria</taxon>
        <taxon>Neisseriales</taxon>
        <taxon>Chromobacteriaceae</taxon>
        <taxon>Chromobacterium</taxon>
    </lineage>
</organism>
<proteinExistence type="predicted"/>
<gene>
    <name evidence="2" type="ORF">BUE93_12020</name>
    <name evidence="1" type="ORF">QCL97_005680</name>
</gene>
<reference evidence="1 4" key="2">
    <citation type="submission" date="2023-12" db="EMBL/GenBank/DDBJ databases">
        <title>Evaluation and characterization of a potential secondary metabolite violacein from indigenous Chromobacterium amazonense SAM215.</title>
        <authorList>
            <person name="Tarafdar M.R."/>
            <person name="Abedin S.M."/>
            <person name="Atiqua A."/>
            <person name="Saha A."/>
            <person name="Khan S.N."/>
        </authorList>
    </citation>
    <scope>NUCLEOTIDE SEQUENCE [LARGE SCALE GENOMIC DNA]</scope>
    <source>
        <strain evidence="1 4">SAM215</strain>
    </source>
</reference>
<protein>
    <submittedName>
        <fullName evidence="2">Uncharacterized protein</fullName>
    </submittedName>
</protein>
<dbReference type="AlphaFoldDB" id="A0A1S1XE55"/>
<dbReference type="Proteomes" id="UP000239469">
    <property type="component" value="Unassembled WGS sequence"/>
</dbReference>
<evidence type="ECO:0000313" key="2">
    <source>
        <dbReference type="EMBL" id="PRP70373.1"/>
    </source>
</evidence>
<dbReference type="EMBL" id="JAVFJF020000008">
    <property type="protein sequence ID" value="MEJ8674208.1"/>
    <property type="molecule type" value="Genomic_DNA"/>
</dbReference>
<dbReference type="EMBL" id="MTBD01000026">
    <property type="protein sequence ID" value="PRP70373.1"/>
    <property type="molecule type" value="Genomic_DNA"/>
</dbReference>
<comment type="caution">
    <text evidence="2">The sequence shown here is derived from an EMBL/GenBank/DDBJ whole genome shotgun (WGS) entry which is preliminary data.</text>
</comment>
<evidence type="ECO:0000313" key="4">
    <source>
        <dbReference type="Proteomes" id="UP001224516"/>
    </source>
</evidence>
<evidence type="ECO:0000313" key="3">
    <source>
        <dbReference type="Proteomes" id="UP000239469"/>
    </source>
</evidence>